<keyword evidence="11" id="KW-0325">Glycoprotein</keyword>
<dbReference type="Pfam" id="PF00059">
    <property type="entry name" value="Lectin_C"/>
    <property type="match status" value="1"/>
</dbReference>
<dbReference type="InterPro" id="IPR035976">
    <property type="entry name" value="Sushi/SCR/CCP_sf"/>
</dbReference>
<evidence type="ECO:0000259" key="20">
    <source>
        <dbReference type="PROSITE" id="PS50041"/>
    </source>
</evidence>
<keyword evidence="12" id="KW-0373">Hyaluronic acid</keyword>
<feature type="domain" description="Sushi" evidence="22">
    <location>
        <begin position="964"/>
        <end position="1024"/>
    </location>
</feature>
<evidence type="ECO:0000256" key="17">
    <source>
        <dbReference type="PROSITE-ProRule" id="PRU00323"/>
    </source>
</evidence>
<keyword evidence="13" id="KW-0393">Immunoglobulin domain</keyword>
<feature type="disulfide bond" evidence="15">
    <location>
        <begin position="785"/>
        <end position="794"/>
    </location>
</feature>
<dbReference type="PROSITE" id="PS50963">
    <property type="entry name" value="LINK_2"/>
    <property type="match status" value="2"/>
</dbReference>
<dbReference type="InterPro" id="IPR036179">
    <property type="entry name" value="Ig-like_dom_sf"/>
</dbReference>
<dbReference type="SMART" id="SM00179">
    <property type="entry name" value="EGF_CA"/>
    <property type="match status" value="2"/>
</dbReference>
<dbReference type="CDD" id="cd00054">
    <property type="entry name" value="EGF_CA"/>
    <property type="match status" value="2"/>
</dbReference>
<proteinExistence type="inferred from homology"/>
<dbReference type="InterPro" id="IPR000742">
    <property type="entry name" value="EGF"/>
</dbReference>
<keyword evidence="3" id="KW-0272">Extracellular matrix</keyword>
<evidence type="ECO:0000259" key="19">
    <source>
        <dbReference type="PROSITE" id="PS50026"/>
    </source>
</evidence>
<dbReference type="PROSITE" id="PS00010">
    <property type="entry name" value="ASX_HYDROXYL"/>
    <property type="match status" value="1"/>
</dbReference>
<dbReference type="InterPro" id="IPR001881">
    <property type="entry name" value="EGF-like_Ca-bd_dom"/>
</dbReference>
<dbReference type="InterPro" id="IPR000538">
    <property type="entry name" value="Link_dom"/>
</dbReference>
<evidence type="ECO:0000256" key="1">
    <source>
        <dbReference type="ARBA" id="ARBA00004498"/>
    </source>
</evidence>
<dbReference type="GO" id="GO:0010001">
    <property type="term" value="P:glial cell differentiation"/>
    <property type="evidence" value="ECO:0007669"/>
    <property type="project" value="TreeGrafter"/>
</dbReference>
<dbReference type="InterPro" id="IPR013783">
    <property type="entry name" value="Ig-like_fold"/>
</dbReference>
<feature type="disulfide bond" evidence="17">
    <location>
        <begin position="283"/>
        <end position="304"/>
    </location>
</feature>
<evidence type="ECO:0000256" key="9">
    <source>
        <dbReference type="ARBA" id="ARBA00022974"/>
    </source>
</evidence>
<organism evidence="24 25">
    <name type="scientific">Pygocentrus nattereri</name>
    <name type="common">Red-bellied piranha</name>
    <dbReference type="NCBI Taxonomy" id="42514"/>
    <lineage>
        <taxon>Eukaryota</taxon>
        <taxon>Metazoa</taxon>
        <taxon>Chordata</taxon>
        <taxon>Craniata</taxon>
        <taxon>Vertebrata</taxon>
        <taxon>Euteleostomi</taxon>
        <taxon>Actinopterygii</taxon>
        <taxon>Neopterygii</taxon>
        <taxon>Teleostei</taxon>
        <taxon>Ostariophysi</taxon>
        <taxon>Characiformes</taxon>
        <taxon>Characoidei</taxon>
        <taxon>Pygocentrus</taxon>
    </lineage>
</organism>
<keyword evidence="8" id="KW-0106">Calcium</keyword>
<reference evidence="24 25" key="1">
    <citation type="submission" date="2020-10" db="EMBL/GenBank/DDBJ databases">
        <title>Pygocentrus nattereri (red-bellied piranha) genome, fPygNat1, primary haplotype.</title>
        <authorList>
            <person name="Myers G."/>
            <person name="Meyer A."/>
            <person name="Karagic N."/>
            <person name="Pippel M."/>
            <person name="Winkler S."/>
            <person name="Tracey A."/>
            <person name="Wood J."/>
            <person name="Formenti G."/>
            <person name="Howe K."/>
            <person name="Fedrigo O."/>
            <person name="Jarvis E.D."/>
        </authorList>
    </citation>
    <scope>NUCLEOTIDE SEQUENCE [LARGE SCALE GENOMIC DNA]</scope>
</reference>
<dbReference type="SMART" id="SM00034">
    <property type="entry name" value="CLECT"/>
    <property type="match status" value="1"/>
</dbReference>
<dbReference type="PROSITE" id="PS01241">
    <property type="entry name" value="LINK_1"/>
    <property type="match status" value="1"/>
</dbReference>
<dbReference type="GeneTree" id="ENSGT00940000158649"/>
<keyword evidence="6" id="KW-0732">Signal</keyword>
<evidence type="ECO:0000256" key="3">
    <source>
        <dbReference type="ARBA" id="ARBA00022530"/>
    </source>
</evidence>
<evidence type="ECO:0000256" key="13">
    <source>
        <dbReference type="ARBA" id="ARBA00023319"/>
    </source>
</evidence>
<sequence>MGCPENAELNARMFYVAETFVTVRRVTHPTIREPLSGSAFFPCVHFVQLDPSQHTGTSCVHWTLLRDGVETPVLWAVDGVVRVHHAFAGRVGLPGFSRDDLNASLSLSQLRTNDSGTYRCHLSLGDTYEQDTVPLEVTGVVFHYRAAAERYSLSFADAGRACEQNSAQMASPEQLWSAFHSGLDSCSAGWLNDQTVRYPIQKPELGCYGHKEYSRGVRNYGKRDPSELFDVYCFASDMQGEVFPSAPGKLTLPEATAHCASLSSQLASVGQLYLGWRSGLDHCDPGWLADGSVRYPVIRSRPECGSRDPGVHTLSPSALGNETTLFGAYCFKETQGSSSPSQQSAHQPSNWTGQVDLDKEPAIAAEFPESSDEYVTIHLQVGDTSLDWSGQVDSLQENQQDGSSPGSGITLESQGGSAKEEDEDDEATPTTTAQIKARSPIKNIMSSLWKPWNYLTGSEGEERGITQNPVTTVTAGMNPTVSAISSATKSAASPAPGPVSWWGRTWFTNPSSTGDKSSIPPEPETVAAPSGVPSVTPSEVPSAVPSEAIGEWAVVTEVLQQGSMTTGLGNDADSNHGSLSVPLSKTHEEMRKVSGVPDDSVEVRETESSSWGELDLSESTSKTSAMGTLTVIPSSIPTSTEAIVATTTRVDESTAVEARGEIQYKRKNRLRRPGQRNQEMTTTMIIPTLSTGSETEDGAQATPSPQVHTSVPTTVGETRGVSPTTVDQVQLSSFGTLLPGNPESGHGNSEAIKSNGSHSSEAADRCSCLHGGTCLPDGEGFRCFCPQGYTGESCEIDVDDCLSNPCENGGTCIDKVDSFICLCLPSYSGDMCEKDTEGCEHGWKKFHGHCYRLFPHRHTWEDAEKDCREHSGHLTSVTSTMEQDFLNGLGHENVWIGLNDRTVEEDFQWTDNMDLVYENWRENQPDNFFAGGEDCVVMLSREDGKWNDVPCNYNLPYICKKGTVMCGTPPAVENAYLVGRRRSHYDIHSVVRYQCADGFFQRHIPTARCRPNGTWERPKIICTKCE</sequence>
<evidence type="ECO:0000256" key="6">
    <source>
        <dbReference type="ARBA" id="ARBA00022729"/>
    </source>
</evidence>
<dbReference type="Pfam" id="PF07686">
    <property type="entry name" value="V-set"/>
    <property type="match status" value="1"/>
</dbReference>
<feature type="domain" description="EGF-like" evidence="19">
    <location>
        <begin position="762"/>
        <end position="795"/>
    </location>
</feature>
<dbReference type="SMART" id="SM00445">
    <property type="entry name" value="LINK"/>
    <property type="match status" value="2"/>
</dbReference>
<dbReference type="CDD" id="cd03517">
    <property type="entry name" value="Link_domain_CSPGs_modules_1_3"/>
    <property type="match status" value="1"/>
</dbReference>
<dbReference type="Gene3D" id="2.10.25.10">
    <property type="entry name" value="Laminin"/>
    <property type="match status" value="2"/>
</dbReference>
<dbReference type="GO" id="GO:0001501">
    <property type="term" value="P:skeletal system development"/>
    <property type="evidence" value="ECO:0007669"/>
    <property type="project" value="TreeGrafter"/>
</dbReference>
<reference evidence="24" key="3">
    <citation type="submission" date="2025-09" db="UniProtKB">
        <authorList>
            <consortium name="Ensembl"/>
        </authorList>
    </citation>
    <scope>IDENTIFICATION</scope>
</reference>
<dbReference type="FunFam" id="3.10.100.10:FF:000001">
    <property type="entry name" value="Hyaluronan proteoglycan link protein 1"/>
    <property type="match status" value="1"/>
</dbReference>
<dbReference type="PROSITE" id="PS50026">
    <property type="entry name" value="EGF_3"/>
    <property type="match status" value="2"/>
</dbReference>
<dbReference type="InterPro" id="IPR000436">
    <property type="entry name" value="Sushi_SCR_CCP_dom"/>
</dbReference>
<keyword evidence="10 15" id="KW-1015">Disulfide bond</keyword>
<comment type="similarity">
    <text evidence="14">Belongs to the HAPLN family.</text>
</comment>
<feature type="domain" description="EGF-like" evidence="19">
    <location>
        <begin position="797"/>
        <end position="833"/>
    </location>
</feature>
<dbReference type="PANTHER" id="PTHR22804">
    <property type="entry name" value="AGGRECAN/VERSICAN PROTEOGLYCAN"/>
    <property type="match status" value="1"/>
</dbReference>
<comment type="subcellular location">
    <subcellularLocation>
        <location evidence="1">Secreted</location>
        <location evidence="1">Extracellular space</location>
        <location evidence="1">Extracellular matrix</location>
    </subcellularLocation>
</comment>
<dbReference type="GO" id="GO:0005540">
    <property type="term" value="F:hyaluronic acid binding"/>
    <property type="evidence" value="ECO:0007669"/>
    <property type="project" value="UniProtKB-KW"/>
</dbReference>
<keyword evidence="2" id="KW-0964">Secreted</keyword>
<evidence type="ECO:0000256" key="7">
    <source>
        <dbReference type="ARBA" id="ARBA00022737"/>
    </source>
</evidence>
<dbReference type="PROSITE" id="PS00022">
    <property type="entry name" value="EGF_1"/>
    <property type="match status" value="2"/>
</dbReference>
<evidence type="ECO:0000256" key="18">
    <source>
        <dbReference type="SAM" id="MobiDB-lite"/>
    </source>
</evidence>
<evidence type="ECO:0000259" key="21">
    <source>
        <dbReference type="PROSITE" id="PS50835"/>
    </source>
</evidence>
<dbReference type="SUPFAM" id="SSF57196">
    <property type="entry name" value="EGF/Laminin"/>
    <property type="match status" value="1"/>
</dbReference>
<dbReference type="SUPFAM" id="SSF57535">
    <property type="entry name" value="Complement control module/SCR domain"/>
    <property type="match status" value="1"/>
</dbReference>
<evidence type="ECO:0000256" key="10">
    <source>
        <dbReference type="ARBA" id="ARBA00023157"/>
    </source>
</evidence>
<evidence type="ECO:0000256" key="2">
    <source>
        <dbReference type="ARBA" id="ARBA00022525"/>
    </source>
</evidence>
<evidence type="ECO:0000259" key="22">
    <source>
        <dbReference type="PROSITE" id="PS50923"/>
    </source>
</evidence>
<dbReference type="PROSITE" id="PS01187">
    <property type="entry name" value="EGF_CA"/>
    <property type="match status" value="1"/>
</dbReference>
<dbReference type="Gene3D" id="2.10.70.10">
    <property type="entry name" value="Complement Module, domain 1"/>
    <property type="match status" value="1"/>
</dbReference>
<feature type="domain" description="Ig-like" evidence="21">
    <location>
        <begin position="42"/>
        <end position="136"/>
    </location>
</feature>
<feature type="disulfide bond" evidence="16">
    <location>
        <begin position="995"/>
        <end position="1022"/>
    </location>
</feature>
<dbReference type="GO" id="GO:0072534">
    <property type="term" value="C:perineuronal net"/>
    <property type="evidence" value="ECO:0007669"/>
    <property type="project" value="TreeGrafter"/>
</dbReference>
<feature type="disulfide bond" evidence="15">
    <location>
        <begin position="823"/>
        <end position="832"/>
    </location>
</feature>
<dbReference type="CDD" id="cd00033">
    <property type="entry name" value="CCP"/>
    <property type="match status" value="1"/>
</dbReference>
<evidence type="ECO:0000256" key="8">
    <source>
        <dbReference type="ARBA" id="ARBA00022837"/>
    </source>
</evidence>
<keyword evidence="5 16" id="KW-0768">Sushi</keyword>
<dbReference type="GO" id="GO:0007155">
    <property type="term" value="P:cell adhesion"/>
    <property type="evidence" value="ECO:0007669"/>
    <property type="project" value="InterPro"/>
</dbReference>
<comment type="caution">
    <text evidence="15">Lacks conserved residue(s) required for the propagation of feature annotation.</text>
</comment>
<feature type="region of interest" description="Disordered" evidence="18">
    <location>
        <begin position="393"/>
        <end position="438"/>
    </location>
</feature>
<dbReference type="SUPFAM" id="SSF48726">
    <property type="entry name" value="Immunoglobulin"/>
    <property type="match status" value="1"/>
</dbReference>
<dbReference type="SMART" id="SM00032">
    <property type="entry name" value="CCP"/>
    <property type="match status" value="1"/>
</dbReference>
<dbReference type="GO" id="GO:0002052">
    <property type="term" value="P:positive regulation of neuroblast proliferation"/>
    <property type="evidence" value="ECO:0007669"/>
    <property type="project" value="TreeGrafter"/>
</dbReference>
<evidence type="ECO:0000256" key="14">
    <source>
        <dbReference type="ARBA" id="ARBA00038272"/>
    </source>
</evidence>
<dbReference type="Proteomes" id="UP001501920">
    <property type="component" value="Chromosome 19"/>
</dbReference>
<keyword evidence="25" id="KW-1185">Reference proteome</keyword>
<dbReference type="Gene3D" id="3.10.100.10">
    <property type="entry name" value="Mannose-Binding Protein A, subunit A"/>
    <property type="match status" value="3"/>
</dbReference>
<evidence type="ECO:0000256" key="5">
    <source>
        <dbReference type="ARBA" id="ARBA00022659"/>
    </source>
</evidence>
<keyword evidence="9" id="KW-0654">Proteoglycan</keyword>
<name>A0A3B4ELS9_PYGNA</name>
<evidence type="ECO:0000313" key="24">
    <source>
        <dbReference type="Ensembl" id="ENSPNAP00000036136.2"/>
    </source>
</evidence>
<feature type="disulfide bond" evidence="16">
    <location>
        <begin position="966"/>
        <end position="1009"/>
    </location>
</feature>
<feature type="compositionally biased region" description="Polar residues" evidence="18">
    <location>
        <begin position="507"/>
        <end position="516"/>
    </location>
</feature>
<dbReference type="Pfam" id="PF00193">
    <property type="entry name" value="Xlink"/>
    <property type="match status" value="2"/>
</dbReference>
<dbReference type="FunFam" id="3.10.100.10:FF:000002">
    <property type="entry name" value="Hyaluronan proteoglycan link protein 1"/>
    <property type="match status" value="1"/>
</dbReference>
<dbReference type="Pfam" id="PF00084">
    <property type="entry name" value="Sushi"/>
    <property type="match status" value="1"/>
</dbReference>
<evidence type="ECO:0000313" key="25">
    <source>
        <dbReference type="Proteomes" id="UP001501920"/>
    </source>
</evidence>
<evidence type="ECO:0000256" key="15">
    <source>
        <dbReference type="PROSITE-ProRule" id="PRU00076"/>
    </source>
</evidence>
<dbReference type="InterPro" id="IPR050691">
    <property type="entry name" value="Hyaluronan_bind_Proteoglycan"/>
</dbReference>
<dbReference type="FunFam" id="2.10.70.10:FF:000003">
    <property type="entry name" value="Versican core protein"/>
    <property type="match status" value="1"/>
</dbReference>
<feature type="compositionally biased region" description="Polar residues" evidence="18">
    <location>
        <begin position="701"/>
        <end position="735"/>
    </location>
</feature>
<feature type="compositionally biased region" description="Polar residues" evidence="18">
    <location>
        <begin position="393"/>
        <end position="416"/>
    </location>
</feature>
<keyword evidence="4 15" id="KW-0245">EGF-like domain</keyword>
<dbReference type="SMART" id="SM00181">
    <property type="entry name" value="EGF"/>
    <property type="match status" value="2"/>
</dbReference>
<dbReference type="SUPFAM" id="SSF56436">
    <property type="entry name" value="C-type lectin-like"/>
    <property type="match status" value="3"/>
</dbReference>
<dbReference type="GO" id="GO:0007417">
    <property type="term" value="P:central nervous system development"/>
    <property type="evidence" value="ECO:0007669"/>
    <property type="project" value="TreeGrafter"/>
</dbReference>
<dbReference type="InterPro" id="IPR018097">
    <property type="entry name" value="EGF_Ca-bd_CS"/>
</dbReference>
<protein>
    <recommendedName>
        <fullName evidence="26">Neurocan b</fullName>
    </recommendedName>
</protein>
<dbReference type="SMART" id="SM00409">
    <property type="entry name" value="IG"/>
    <property type="match status" value="1"/>
</dbReference>
<feature type="region of interest" description="Disordered" evidence="18">
    <location>
        <begin position="564"/>
        <end position="619"/>
    </location>
</feature>
<dbReference type="PROSITE" id="PS50835">
    <property type="entry name" value="IG_LIKE"/>
    <property type="match status" value="1"/>
</dbReference>
<dbReference type="InterPro" id="IPR018378">
    <property type="entry name" value="C-type_lectin_CS"/>
</dbReference>
<dbReference type="InterPro" id="IPR016187">
    <property type="entry name" value="CTDL_fold"/>
</dbReference>
<dbReference type="InterPro" id="IPR013106">
    <property type="entry name" value="Ig_V-set"/>
</dbReference>
<dbReference type="PANTHER" id="PTHR22804:SF24">
    <property type="entry name" value="NEUROCAN CORE PROTEIN"/>
    <property type="match status" value="1"/>
</dbReference>
<dbReference type="Pfam" id="PF00008">
    <property type="entry name" value="EGF"/>
    <property type="match status" value="2"/>
</dbReference>
<evidence type="ECO:0008006" key="26">
    <source>
        <dbReference type="Google" id="ProtNLM"/>
    </source>
</evidence>
<evidence type="ECO:0000256" key="4">
    <source>
        <dbReference type="ARBA" id="ARBA00022536"/>
    </source>
</evidence>
<dbReference type="PRINTS" id="PR01265">
    <property type="entry name" value="LINKMODULE"/>
</dbReference>
<dbReference type="InterPro" id="IPR007110">
    <property type="entry name" value="Ig-like_dom"/>
</dbReference>
<dbReference type="AlphaFoldDB" id="A0A3B4ELS9"/>
<dbReference type="Gene3D" id="2.60.40.10">
    <property type="entry name" value="Immunoglobulins"/>
    <property type="match status" value="1"/>
</dbReference>
<feature type="domain" description="Link" evidence="23">
    <location>
        <begin position="140"/>
        <end position="235"/>
    </location>
</feature>
<dbReference type="GO" id="GO:0005509">
    <property type="term" value="F:calcium ion binding"/>
    <property type="evidence" value="ECO:0007669"/>
    <property type="project" value="InterPro"/>
</dbReference>
<feature type="domain" description="Link" evidence="23">
    <location>
        <begin position="237"/>
        <end position="332"/>
    </location>
</feature>
<dbReference type="GO" id="GO:0045202">
    <property type="term" value="C:synapse"/>
    <property type="evidence" value="ECO:0007669"/>
    <property type="project" value="TreeGrafter"/>
</dbReference>
<dbReference type="InterPro" id="IPR001304">
    <property type="entry name" value="C-type_lectin-like"/>
</dbReference>
<dbReference type="PROSITE" id="PS50923">
    <property type="entry name" value="SUSHI"/>
    <property type="match status" value="1"/>
</dbReference>
<dbReference type="PROSITE" id="PS00615">
    <property type="entry name" value="C_TYPE_LECTIN_1"/>
    <property type="match status" value="1"/>
</dbReference>
<dbReference type="InterPro" id="IPR003599">
    <property type="entry name" value="Ig_sub"/>
</dbReference>
<evidence type="ECO:0000256" key="11">
    <source>
        <dbReference type="ARBA" id="ARBA00023180"/>
    </source>
</evidence>
<evidence type="ECO:0000256" key="16">
    <source>
        <dbReference type="PROSITE-ProRule" id="PRU00302"/>
    </source>
</evidence>
<dbReference type="Ensembl" id="ENSPNAT00000030180.2">
    <property type="protein sequence ID" value="ENSPNAP00000036136.2"/>
    <property type="gene ID" value="ENSPNAG00000026808.2"/>
</dbReference>
<feature type="disulfide bond" evidence="17">
    <location>
        <begin position="186"/>
        <end position="207"/>
    </location>
</feature>
<feature type="domain" description="C-type lectin" evidence="20">
    <location>
        <begin position="846"/>
        <end position="960"/>
    </location>
</feature>
<reference evidence="24" key="2">
    <citation type="submission" date="2025-08" db="UniProtKB">
        <authorList>
            <consortium name="Ensembl"/>
        </authorList>
    </citation>
    <scope>IDENTIFICATION</scope>
</reference>
<evidence type="ECO:0000256" key="12">
    <source>
        <dbReference type="ARBA" id="ARBA00023290"/>
    </source>
</evidence>
<dbReference type="FunFam" id="2.10.25.10:FF:000006">
    <property type="entry name" value="Versican core protein-like isoform 1"/>
    <property type="match status" value="1"/>
</dbReference>
<dbReference type="InterPro" id="IPR016186">
    <property type="entry name" value="C-type_lectin-like/link_sf"/>
</dbReference>
<accession>A0A3B4ELS9</accession>
<feature type="region of interest" description="Disordered" evidence="18">
    <location>
        <begin position="507"/>
        <end position="542"/>
    </location>
</feature>
<dbReference type="FunFam" id="3.10.100.10:FF:000003">
    <property type="entry name" value="Versican core protein"/>
    <property type="match status" value="1"/>
</dbReference>
<dbReference type="PROSITE" id="PS50041">
    <property type="entry name" value="C_TYPE_LECTIN_2"/>
    <property type="match status" value="1"/>
</dbReference>
<feature type="region of interest" description="Disordered" evidence="18">
    <location>
        <begin position="689"/>
        <end position="756"/>
    </location>
</feature>
<evidence type="ECO:0000259" key="23">
    <source>
        <dbReference type="PROSITE" id="PS50963"/>
    </source>
</evidence>
<dbReference type="PROSITE" id="PS01186">
    <property type="entry name" value="EGF_2"/>
    <property type="match status" value="1"/>
</dbReference>
<dbReference type="InterPro" id="IPR000152">
    <property type="entry name" value="EGF-type_Asp/Asn_hydroxyl_site"/>
</dbReference>
<keyword evidence="7" id="KW-0677">Repeat</keyword>
<dbReference type="GO" id="GO:0005615">
    <property type="term" value="C:extracellular space"/>
    <property type="evidence" value="ECO:0007669"/>
    <property type="project" value="TreeGrafter"/>
</dbReference>